<proteinExistence type="predicted"/>
<protein>
    <submittedName>
        <fullName evidence="1">Uncharacterized protein</fullName>
    </submittedName>
</protein>
<organism evidence="1">
    <name type="scientific">Anguilla anguilla</name>
    <name type="common">European freshwater eel</name>
    <name type="synonym">Muraena anguilla</name>
    <dbReference type="NCBI Taxonomy" id="7936"/>
    <lineage>
        <taxon>Eukaryota</taxon>
        <taxon>Metazoa</taxon>
        <taxon>Chordata</taxon>
        <taxon>Craniata</taxon>
        <taxon>Vertebrata</taxon>
        <taxon>Euteleostomi</taxon>
        <taxon>Actinopterygii</taxon>
        <taxon>Neopterygii</taxon>
        <taxon>Teleostei</taxon>
        <taxon>Anguilliformes</taxon>
        <taxon>Anguillidae</taxon>
        <taxon>Anguilla</taxon>
    </lineage>
</organism>
<dbReference type="EMBL" id="GBXM01063923">
    <property type="protein sequence ID" value="JAH44654.1"/>
    <property type="molecule type" value="Transcribed_RNA"/>
</dbReference>
<dbReference type="AlphaFoldDB" id="A0A0E9STG3"/>
<evidence type="ECO:0000313" key="1">
    <source>
        <dbReference type="EMBL" id="JAH44654.1"/>
    </source>
</evidence>
<name>A0A0E9STG3_ANGAN</name>
<reference evidence="1" key="1">
    <citation type="submission" date="2014-11" db="EMBL/GenBank/DDBJ databases">
        <authorList>
            <person name="Amaro Gonzalez C."/>
        </authorList>
    </citation>
    <scope>NUCLEOTIDE SEQUENCE</scope>
</reference>
<accession>A0A0E9STG3</accession>
<sequence>MIDLQEQGLSPTTLGP</sequence>
<reference evidence="1" key="2">
    <citation type="journal article" date="2015" name="Fish Shellfish Immunol.">
        <title>Early steps in the European eel (Anguilla anguilla)-Vibrio vulnificus interaction in the gills: Role of the RtxA13 toxin.</title>
        <authorList>
            <person name="Callol A."/>
            <person name="Pajuelo D."/>
            <person name="Ebbesson L."/>
            <person name="Teles M."/>
            <person name="MacKenzie S."/>
            <person name="Amaro C."/>
        </authorList>
    </citation>
    <scope>NUCLEOTIDE SEQUENCE</scope>
</reference>